<comment type="caution">
    <text evidence="1">The sequence shown here is derived from an EMBL/GenBank/DDBJ whole genome shotgun (WGS) entry which is preliminary data.</text>
</comment>
<reference evidence="1" key="1">
    <citation type="journal article" date="2021" name="Environ. Microbiol.">
        <title>Genomic characterization of three novel Desulfobacterota classes expand the metabolic and phylogenetic diversity of the phylum.</title>
        <authorList>
            <person name="Murphy C.L."/>
            <person name="Biggerstaff J."/>
            <person name="Eichhorn A."/>
            <person name="Ewing E."/>
            <person name="Shahan R."/>
            <person name="Soriano D."/>
            <person name="Stewart S."/>
            <person name="VanMol K."/>
            <person name="Walker R."/>
            <person name="Walters P."/>
            <person name="Elshahed M.S."/>
            <person name="Youssef N.H."/>
        </authorList>
    </citation>
    <scope>NUCLEOTIDE SEQUENCE</scope>
    <source>
        <strain evidence="1">Zod_Metabat.24</strain>
    </source>
</reference>
<organism evidence="1 2">
    <name type="scientific">Candidatus Zymogenus saltonus</name>
    <dbReference type="NCBI Taxonomy" id="2844893"/>
    <lineage>
        <taxon>Bacteria</taxon>
        <taxon>Deltaproteobacteria</taxon>
        <taxon>Candidatus Zymogenia</taxon>
        <taxon>Candidatus Zymogeniales</taxon>
        <taxon>Candidatus Zymogenaceae</taxon>
        <taxon>Candidatus Zymogenus</taxon>
    </lineage>
</organism>
<evidence type="ECO:0000313" key="1">
    <source>
        <dbReference type="EMBL" id="MBN1574532.1"/>
    </source>
</evidence>
<evidence type="ECO:0000313" key="2">
    <source>
        <dbReference type="Proteomes" id="UP000809273"/>
    </source>
</evidence>
<proteinExistence type="predicted"/>
<name>A0A9D8PS23_9DELT</name>
<sequence>MAEPELKYHCERYNIKMSRSCFQYSKANPDLCRCCKHAAPPDEWDGKRFNPGRVFIIRRNNMDGVKRLFEKPERIELSKVAGNVSVDIKDKMDKIAEATGWDKSTVLESLLEEGLRVYEEAKKTKNQ</sequence>
<dbReference type="AlphaFoldDB" id="A0A9D8PS23"/>
<reference evidence="1" key="2">
    <citation type="submission" date="2021-01" db="EMBL/GenBank/DDBJ databases">
        <authorList>
            <person name="Hahn C.R."/>
            <person name="Youssef N.H."/>
            <person name="Elshahed M."/>
        </authorList>
    </citation>
    <scope>NUCLEOTIDE SEQUENCE</scope>
    <source>
        <strain evidence="1">Zod_Metabat.24</strain>
    </source>
</reference>
<gene>
    <name evidence="1" type="ORF">JW984_15150</name>
</gene>
<accession>A0A9D8PS23</accession>
<dbReference type="Proteomes" id="UP000809273">
    <property type="component" value="Unassembled WGS sequence"/>
</dbReference>
<dbReference type="EMBL" id="JAFGIX010000082">
    <property type="protein sequence ID" value="MBN1574532.1"/>
    <property type="molecule type" value="Genomic_DNA"/>
</dbReference>
<protein>
    <submittedName>
        <fullName evidence="1">Uncharacterized protein</fullName>
    </submittedName>
</protein>